<evidence type="ECO:0000256" key="8">
    <source>
        <dbReference type="ARBA" id="ARBA00023157"/>
    </source>
</evidence>
<dbReference type="AlphaFoldDB" id="L8JR74"/>
<evidence type="ECO:0000256" key="2">
    <source>
        <dbReference type="ARBA" id="ARBA00006214"/>
    </source>
</evidence>
<evidence type="ECO:0000256" key="7">
    <source>
        <dbReference type="ARBA" id="ARBA00023136"/>
    </source>
</evidence>
<organism evidence="13 14">
    <name type="scientific">Fulvivirga imtechensis AK7</name>
    <dbReference type="NCBI Taxonomy" id="1237149"/>
    <lineage>
        <taxon>Bacteria</taxon>
        <taxon>Pseudomonadati</taxon>
        <taxon>Bacteroidota</taxon>
        <taxon>Cytophagia</taxon>
        <taxon>Cytophagales</taxon>
        <taxon>Fulvivirgaceae</taxon>
        <taxon>Fulvivirga</taxon>
    </lineage>
</organism>
<evidence type="ECO:0000313" key="14">
    <source>
        <dbReference type="Proteomes" id="UP000011135"/>
    </source>
</evidence>
<keyword evidence="5 10" id="KW-1133">Transmembrane helix</keyword>
<protein>
    <recommendedName>
        <fullName evidence="15">Vitamin K epoxide reductase domain-containing protein</fullName>
    </recommendedName>
</protein>
<dbReference type="RefSeq" id="WP_009580834.1">
    <property type="nucleotide sequence ID" value="NZ_AMZN01000050.1"/>
</dbReference>
<feature type="domain" description="Thioredoxin-like fold" evidence="12">
    <location>
        <begin position="364"/>
        <end position="517"/>
    </location>
</feature>
<dbReference type="GO" id="GO:0016020">
    <property type="term" value="C:membrane"/>
    <property type="evidence" value="ECO:0007669"/>
    <property type="project" value="UniProtKB-SubCell"/>
</dbReference>
<dbReference type="Gene3D" id="1.20.1440.130">
    <property type="entry name" value="VKOR domain"/>
    <property type="match status" value="1"/>
</dbReference>
<keyword evidence="3 10" id="KW-0812">Transmembrane</keyword>
<feature type="transmembrane region" description="Helical" evidence="10">
    <location>
        <begin position="300"/>
        <end position="320"/>
    </location>
</feature>
<keyword evidence="8" id="KW-1015">Disulfide bond</keyword>
<dbReference type="GO" id="GO:0016491">
    <property type="term" value="F:oxidoreductase activity"/>
    <property type="evidence" value="ECO:0007669"/>
    <property type="project" value="UniProtKB-KW"/>
</dbReference>
<dbReference type="SUPFAM" id="SSF52833">
    <property type="entry name" value="Thioredoxin-like"/>
    <property type="match status" value="1"/>
</dbReference>
<feature type="transmembrane region" description="Helical" evidence="10">
    <location>
        <begin position="154"/>
        <end position="174"/>
    </location>
</feature>
<keyword evidence="4" id="KW-0874">Quinone</keyword>
<comment type="similarity">
    <text evidence="2">Belongs to the VKOR family.</text>
</comment>
<gene>
    <name evidence="13" type="ORF">C900_03466</name>
</gene>
<feature type="domain" description="Vitamin K epoxide reductase" evidence="11">
    <location>
        <begin position="157"/>
        <end position="288"/>
    </location>
</feature>
<dbReference type="InterPro" id="IPR012336">
    <property type="entry name" value="Thioredoxin-like_fold"/>
</dbReference>
<keyword evidence="6" id="KW-0560">Oxidoreductase</keyword>
<dbReference type="Proteomes" id="UP000011135">
    <property type="component" value="Unassembled WGS sequence"/>
</dbReference>
<dbReference type="EMBL" id="AMZN01000050">
    <property type="protein sequence ID" value="ELR70693.1"/>
    <property type="molecule type" value="Genomic_DNA"/>
</dbReference>
<dbReference type="Pfam" id="PF07884">
    <property type="entry name" value="VKOR"/>
    <property type="match status" value="1"/>
</dbReference>
<keyword evidence="14" id="KW-1185">Reference proteome</keyword>
<keyword evidence="9" id="KW-0676">Redox-active center</keyword>
<dbReference type="GO" id="GO:0048038">
    <property type="term" value="F:quinone binding"/>
    <property type="evidence" value="ECO:0007669"/>
    <property type="project" value="UniProtKB-KW"/>
</dbReference>
<dbReference type="Gene3D" id="3.40.30.10">
    <property type="entry name" value="Glutaredoxin"/>
    <property type="match status" value="1"/>
</dbReference>
<comment type="subcellular location">
    <subcellularLocation>
        <location evidence="1">Membrane</location>
        <topology evidence="1">Multi-pass membrane protein</topology>
    </subcellularLocation>
</comment>
<dbReference type="OrthoDB" id="1100563at2"/>
<dbReference type="STRING" id="1237149.C900_03466"/>
<evidence type="ECO:0000256" key="10">
    <source>
        <dbReference type="SAM" id="Phobius"/>
    </source>
</evidence>
<evidence type="ECO:0000256" key="9">
    <source>
        <dbReference type="ARBA" id="ARBA00023284"/>
    </source>
</evidence>
<feature type="transmembrane region" description="Helical" evidence="10">
    <location>
        <begin position="274"/>
        <end position="294"/>
    </location>
</feature>
<reference evidence="13 14" key="1">
    <citation type="submission" date="2012-12" db="EMBL/GenBank/DDBJ databases">
        <title>Genome assembly of Fulvivirga imtechensis AK7.</title>
        <authorList>
            <person name="Nupur N."/>
            <person name="Khatri I."/>
            <person name="Kumar R."/>
            <person name="Subramanian S."/>
            <person name="Pinnaka A."/>
        </authorList>
    </citation>
    <scope>NUCLEOTIDE SEQUENCE [LARGE SCALE GENOMIC DNA]</scope>
    <source>
        <strain evidence="13 14">AK7</strain>
    </source>
</reference>
<dbReference type="CDD" id="cd12921">
    <property type="entry name" value="VKOR_4"/>
    <property type="match status" value="1"/>
</dbReference>
<dbReference type="InterPro" id="IPR012932">
    <property type="entry name" value="VKOR"/>
</dbReference>
<keyword evidence="7 10" id="KW-0472">Membrane</keyword>
<evidence type="ECO:0000256" key="5">
    <source>
        <dbReference type="ARBA" id="ARBA00022989"/>
    </source>
</evidence>
<dbReference type="eggNOG" id="COG1651">
    <property type="taxonomic scope" value="Bacteria"/>
</dbReference>
<feature type="transmembrane region" description="Helical" evidence="10">
    <location>
        <begin position="244"/>
        <end position="262"/>
    </location>
</feature>
<evidence type="ECO:0000256" key="4">
    <source>
        <dbReference type="ARBA" id="ARBA00022719"/>
    </source>
</evidence>
<evidence type="ECO:0000256" key="1">
    <source>
        <dbReference type="ARBA" id="ARBA00004141"/>
    </source>
</evidence>
<evidence type="ECO:0000313" key="13">
    <source>
        <dbReference type="EMBL" id="ELR70693.1"/>
    </source>
</evidence>
<dbReference type="InterPro" id="IPR038354">
    <property type="entry name" value="VKOR_sf"/>
</dbReference>
<sequence length="541" mass="62065">MKDLNYNVYKWLKLLNIKIPKYYVTKRLVSHPDYPSLLSVTSLLSELGIDHAAVQTEKEALREVPCPFLAHVKTDSDDNFVLVDDLNKTLRQSPEFVDQWTGVVVVAEKPEILNTNLPGLHANAAENNFISNSILVISTCLLLAITVYELEQPKFIAVLVVALWGVIVSGSVVLKELGIKTVIGSRFCSTNKTGGCETLTRNQSLWLPLSMKFSDLALSFFIGMVCLLICIAFSHPIFGRSLQQMMFLITFLALPVTIYSLYYQWRVARQWCSLCLIIIGLLWTLTVLISTIHFDWKIDLHYLFTAGCIYLLVAILWSIVRGWLVRLQEQERTNIQVLQFERNFELFCAYLERQKAADITPWKNDLQMGNPEALLQLTIVSNPFCQPCAEAHMIVQHLLHRYSADLGVTIRFAVDGQDPGDKVLEAVDYLLQYIYSHPEIFNKPTAVGRVLHDWYEKMDLVQFKKQYKATERVNTGVLMSKHEEWSRRNKIMHTPTLFINGRKLMPPYSIQQIPEFIPLLIGRLNDMEEKYEKEATERAAL</sequence>
<dbReference type="Pfam" id="PF13462">
    <property type="entry name" value="Thioredoxin_4"/>
    <property type="match status" value="1"/>
</dbReference>
<evidence type="ECO:0000256" key="6">
    <source>
        <dbReference type="ARBA" id="ARBA00023002"/>
    </source>
</evidence>
<comment type="caution">
    <text evidence="13">The sequence shown here is derived from an EMBL/GenBank/DDBJ whole genome shotgun (WGS) entry which is preliminary data.</text>
</comment>
<accession>L8JR74</accession>
<name>L8JR74_9BACT</name>
<feature type="transmembrane region" description="Helical" evidence="10">
    <location>
        <begin position="216"/>
        <end position="238"/>
    </location>
</feature>
<proteinExistence type="inferred from homology"/>
<dbReference type="InterPro" id="IPR036249">
    <property type="entry name" value="Thioredoxin-like_sf"/>
</dbReference>
<evidence type="ECO:0000259" key="12">
    <source>
        <dbReference type="Pfam" id="PF13462"/>
    </source>
</evidence>
<feature type="transmembrane region" description="Helical" evidence="10">
    <location>
        <begin position="129"/>
        <end position="148"/>
    </location>
</feature>
<evidence type="ECO:0000259" key="11">
    <source>
        <dbReference type="Pfam" id="PF07884"/>
    </source>
</evidence>
<evidence type="ECO:0008006" key="15">
    <source>
        <dbReference type="Google" id="ProtNLM"/>
    </source>
</evidence>
<evidence type="ECO:0000256" key="3">
    <source>
        <dbReference type="ARBA" id="ARBA00022692"/>
    </source>
</evidence>